<accession>A0A914MTH4</accession>
<keyword evidence="2" id="KW-1185">Reference proteome</keyword>
<sequence length="247" mass="28836">MIPNINKKVYLIQMSSHIWNIGLFKRINNNEAECIKCKENGETKYLFNLSGRSVKSLIVHVRSKMHKDSENAKQFEKLVNKEQTNVDASIDKYFQQHSSGNLSQLDRLIEEIKSRFFTLQDDKIHSISMFIDPRFKAEFADDKQIFILRVKSWLNEQKNRDDLDENVVVDDFCEPVTDSPPTKRTLLDAVTDLVAKKYLTAPSTSIESEQLFSTARDLYDYRRYNITPKNGEMLLFLNKAIPIIKKY</sequence>
<dbReference type="GO" id="GO:0046983">
    <property type="term" value="F:protein dimerization activity"/>
    <property type="evidence" value="ECO:0007669"/>
    <property type="project" value="InterPro"/>
</dbReference>
<evidence type="ECO:0000313" key="3">
    <source>
        <dbReference type="WBParaSite" id="Minc3s02650g31051"/>
    </source>
</evidence>
<dbReference type="WBParaSite" id="Minc3s02650g31051">
    <property type="protein sequence ID" value="Minc3s02650g31051"/>
    <property type="gene ID" value="Minc3s02650g31051"/>
</dbReference>
<dbReference type="AlphaFoldDB" id="A0A914MTH4"/>
<organism evidence="2 3">
    <name type="scientific">Meloidogyne incognita</name>
    <name type="common">Southern root-knot nematode worm</name>
    <name type="synonym">Oxyuris incognita</name>
    <dbReference type="NCBI Taxonomy" id="6306"/>
    <lineage>
        <taxon>Eukaryota</taxon>
        <taxon>Metazoa</taxon>
        <taxon>Ecdysozoa</taxon>
        <taxon>Nematoda</taxon>
        <taxon>Chromadorea</taxon>
        <taxon>Rhabditida</taxon>
        <taxon>Tylenchina</taxon>
        <taxon>Tylenchomorpha</taxon>
        <taxon>Tylenchoidea</taxon>
        <taxon>Meloidogynidae</taxon>
        <taxon>Meloidogyninae</taxon>
        <taxon>Meloidogyne</taxon>
        <taxon>Meloidogyne incognita group</taxon>
    </lineage>
</organism>
<reference evidence="3" key="1">
    <citation type="submission" date="2022-11" db="UniProtKB">
        <authorList>
            <consortium name="WormBaseParasite"/>
        </authorList>
    </citation>
    <scope>IDENTIFICATION</scope>
</reference>
<dbReference type="InterPro" id="IPR008906">
    <property type="entry name" value="HATC_C_dom"/>
</dbReference>
<proteinExistence type="predicted"/>
<evidence type="ECO:0000259" key="1">
    <source>
        <dbReference type="Pfam" id="PF05699"/>
    </source>
</evidence>
<evidence type="ECO:0000313" key="2">
    <source>
        <dbReference type="Proteomes" id="UP000887563"/>
    </source>
</evidence>
<feature type="domain" description="HAT C-terminal dimerisation" evidence="1">
    <location>
        <begin position="194"/>
        <end position="240"/>
    </location>
</feature>
<dbReference type="Proteomes" id="UP000887563">
    <property type="component" value="Unplaced"/>
</dbReference>
<dbReference type="SUPFAM" id="SSF53098">
    <property type="entry name" value="Ribonuclease H-like"/>
    <property type="match status" value="1"/>
</dbReference>
<protein>
    <submittedName>
        <fullName evidence="3">HAT C-terminal dimerisation domain-containing protein</fullName>
    </submittedName>
</protein>
<dbReference type="Pfam" id="PF05699">
    <property type="entry name" value="Dimer_Tnp_hAT"/>
    <property type="match status" value="1"/>
</dbReference>
<name>A0A914MTH4_MELIC</name>
<dbReference type="InterPro" id="IPR012337">
    <property type="entry name" value="RNaseH-like_sf"/>
</dbReference>